<evidence type="ECO:0000313" key="2">
    <source>
        <dbReference type="Proteomes" id="UP000199568"/>
    </source>
</evidence>
<proteinExistence type="predicted"/>
<dbReference type="RefSeq" id="WP_090447093.1">
    <property type="nucleotide sequence ID" value="NZ_FOHU01000047.1"/>
</dbReference>
<organism evidence="1 2">
    <name type="scientific">Natronincola peptidivorans</name>
    <dbReference type="NCBI Taxonomy" id="426128"/>
    <lineage>
        <taxon>Bacteria</taxon>
        <taxon>Bacillati</taxon>
        <taxon>Bacillota</taxon>
        <taxon>Clostridia</taxon>
        <taxon>Peptostreptococcales</taxon>
        <taxon>Natronincolaceae</taxon>
        <taxon>Natronincola</taxon>
    </lineage>
</organism>
<protein>
    <submittedName>
        <fullName evidence="1">Uncharacterized protein</fullName>
    </submittedName>
</protein>
<evidence type="ECO:0000313" key="1">
    <source>
        <dbReference type="EMBL" id="SET83018.1"/>
    </source>
</evidence>
<keyword evidence="2" id="KW-1185">Reference proteome</keyword>
<reference evidence="1 2" key="1">
    <citation type="submission" date="2016-10" db="EMBL/GenBank/DDBJ databases">
        <authorList>
            <person name="de Groot N.N."/>
        </authorList>
    </citation>
    <scope>NUCLEOTIDE SEQUENCE [LARGE SCALE GENOMIC DNA]</scope>
    <source>
        <strain evidence="1 2">DSM 18979</strain>
    </source>
</reference>
<accession>A0A1I0HIW2</accession>
<dbReference type="Proteomes" id="UP000199568">
    <property type="component" value="Unassembled WGS sequence"/>
</dbReference>
<dbReference type="STRING" id="426128.SAMN05660297_03634"/>
<dbReference type="AlphaFoldDB" id="A0A1I0HIW2"/>
<gene>
    <name evidence="1" type="ORF">SAMN05660297_03634</name>
</gene>
<dbReference type="OrthoDB" id="5507507at2"/>
<dbReference type="EMBL" id="FOHU01000047">
    <property type="protein sequence ID" value="SET83018.1"/>
    <property type="molecule type" value="Genomic_DNA"/>
</dbReference>
<sequence length="86" mass="9469">MKKNKRNKILAMLLIGILIVLLTTCGGEESTQVSTQLSSDTEWAIYWYLCGSDLETFYGSATTDLEEILAVKLPENVEIVIQTGGV</sequence>
<name>A0A1I0HIW2_9FIRM</name>